<organism evidence="3 4">
    <name type="scientific">Luteolibacter pohnpeiensis</name>
    <dbReference type="NCBI Taxonomy" id="454153"/>
    <lineage>
        <taxon>Bacteria</taxon>
        <taxon>Pseudomonadati</taxon>
        <taxon>Verrucomicrobiota</taxon>
        <taxon>Verrucomicrobiia</taxon>
        <taxon>Verrucomicrobiales</taxon>
        <taxon>Verrucomicrobiaceae</taxon>
        <taxon>Luteolibacter</taxon>
    </lineage>
</organism>
<dbReference type="EMBL" id="JAENIJ010000033">
    <property type="protein sequence ID" value="MBK1884041.1"/>
    <property type="molecule type" value="Genomic_DNA"/>
</dbReference>
<keyword evidence="4" id="KW-1185">Reference proteome</keyword>
<gene>
    <name evidence="3" type="ORF">JIN85_16600</name>
</gene>
<feature type="signal peptide" evidence="1">
    <location>
        <begin position="1"/>
        <end position="25"/>
    </location>
</feature>
<reference evidence="3" key="1">
    <citation type="submission" date="2021-01" db="EMBL/GenBank/DDBJ databases">
        <title>Modified the classification status of verrucomicrobia.</title>
        <authorList>
            <person name="Feng X."/>
        </authorList>
    </citation>
    <scope>NUCLEOTIDE SEQUENCE</scope>
    <source>
        <strain evidence="3">KCTC 22041</strain>
    </source>
</reference>
<evidence type="ECO:0000313" key="4">
    <source>
        <dbReference type="Proteomes" id="UP000603141"/>
    </source>
</evidence>
<dbReference type="RefSeq" id="WP_200272849.1">
    <property type="nucleotide sequence ID" value="NZ_JAENIJ010000033.1"/>
</dbReference>
<name>A0A934SAR4_9BACT</name>
<evidence type="ECO:0000259" key="2">
    <source>
        <dbReference type="Pfam" id="PF07589"/>
    </source>
</evidence>
<comment type="caution">
    <text evidence="3">The sequence shown here is derived from an EMBL/GenBank/DDBJ whole genome shotgun (WGS) entry which is preliminary data.</text>
</comment>
<dbReference type="Pfam" id="PF07589">
    <property type="entry name" value="PEP-CTERM"/>
    <property type="match status" value="1"/>
</dbReference>
<keyword evidence="1" id="KW-0732">Signal</keyword>
<sequence length="228" mass="23591">MKKTPPSWLLLLGVGMIASASVSKAATIYFQNEASTADGGALGGTYAGTLADIGFDASLWNRNGTVNSDEGGVATRPDVAGPGLAYDINLIASNLDAYIPAGMQLESVTILLYTTVVAPDGETLGFSVYDGYQAALGNFIGTLEVNSITDEYQFISITVTGEQFEGGISITSDGLATSAQLNVASEMSTVSGGIYTPSISLTFVPIPEPGTITLAVIGSLAFLRRRRA</sequence>
<evidence type="ECO:0000313" key="3">
    <source>
        <dbReference type="EMBL" id="MBK1884041.1"/>
    </source>
</evidence>
<protein>
    <submittedName>
        <fullName evidence="3">PEP-CTERM sorting domain-containing protein</fullName>
    </submittedName>
</protein>
<proteinExistence type="predicted"/>
<accession>A0A934SAR4</accession>
<evidence type="ECO:0000256" key="1">
    <source>
        <dbReference type="SAM" id="SignalP"/>
    </source>
</evidence>
<dbReference type="AlphaFoldDB" id="A0A934SAR4"/>
<dbReference type="InterPro" id="IPR013424">
    <property type="entry name" value="Ice-binding_C"/>
</dbReference>
<dbReference type="Proteomes" id="UP000603141">
    <property type="component" value="Unassembled WGS sequence"/>
</dbReference>
<feature type="chain" id="PRO_5037750469" evidence="1">
    <location>
        <begin position="26"/>
        <end position="228"/>
    </location>
</feature>
<feature type="domain" description="Ice-binding protein C-terminal" evidence="2">
    <location>
        <begin position="205"/>
        <end position="227"/>
    </location>
</feature>